<keyword evidence="8" id="KW-1185">Reference proteome</keyword>
<dbReference type="Proteomes" id="UP001231189">
    <property type="component" value="Unassembled WGS sequence"/>
</dbReference>
<dbReference type="PANTHER" id="PTHR42647">
    <property type="entry name" value="SBP (S-RIBONUCLEASE BINDING PROTEIN) FAMILY PROTEIN"/>
    <property type="match status" value="1"/>
</dbReference>
<keyword evidence="5" id="KW-0812">Transmembrane</keyword>
<keyword evidence="1" id="KW-0479">Metal-binding</keyword>
<dbReference type="EMBL" id="JAUUTY010000006">
    <property type="protein sequence ID" value="KAK1616545.1"/>
    <property type="molecule type" value="Genomic_DNA"/>
</dbReference>
<evidence type="ECO:0000256" key="1">
    <source>
        <dbReference type="ARBA" id="ARBA00022723"/>
    </source>
</evidence>
<keyword evidence="2 4" id="KW-0863">Zinc-finger</keyword>
<feature type="domain" description="RING-type" evidence="6">
    <location>
        <begin position="205"/>
        <end position="239"/>
    </location>
</feature>
<dbReference type="GO" id="GO:0008270">
    <property type="term" value="F:zinc ion binding"/>
    <property type="evidence" value="ECO:0007669"/>
    <property type="project" value="UniProtKB-KW"/>
</dbReference>
<proteinExistence type="predicted"/>
<evidence type="ECO:0000313" key="7">
    <source>
        <dbReference type="EMBL" id="KAK1616545.1"/>
    </source>
</evidence>
<dbReference type="GO" id="GO:0043067">
    <property type="term" value="P:regulation of programmed cell death"/>
    <property type="evidence" value="ECO:0007669"/>
    <property type="project" value="TreeGrafter"/>
</dbReference>
<feature type="transmembrane region" description="Helical" evidence="5">
    <location>
        <begin position="263"/>
        <end position="284"/>
    </location>
</feature>
<dbReference type="GO" id="GO:0004842">
    <property type="term" value="F:ubiquitin-protein transferase activity"/>
    <property type="evidence" value="ECO:0007669"/>
    <property type="project" value="TreeGrafter"/>
</dbReference>
<evidence type="ECO:0000256" key="5">
    <source>
        <dbReference type="SAM" id="Phobius"/>
    </source>
</evidence>
<evidence type="ECO:0000313" key="8">
    <source>
        <dbReference type="Proteomes" id="UP001231189"/>
    </source>
</evidence>
<dbReference type="PANTHER" id="PTHR42647:SF12">
    <property type="entry name" value="BOI-RELATED E3 UBIQUITIN-PROTEIN LIGASE 2-RELATED"/>
    <property type="match status" value="1"/>
</dbReference>
<evidence type="ECO:0000256" key="4">
    <source>
        <dbReference type="PROSITE-ProRule" id="PRU00175"/>
    </source>
</evidence>
<name>A0AAD8R7Z1_LOLMU</name>
<evidence type="ECO:0000256" key="3">
    <source>
        <dbReference type="ARBA" id="ARBA00022833"/>
    </source>
</evidence>
<accession>A0AAD8R7Z1</accession>
<dbReference type="InterPro" id="IPR013083">
    <property type="entry name" value="Znf_RING/FYVE/PHD"/>
</dbReference>
<dbReference type="PROSITE" id="PS50089">
    <property type="entry name" value="ZF_RING_2"/>
    <property type="match status" value="1"/>
</dbReference>
<dbReference type="Gene3D" id="3.30.40.10">
    <property type="entry name" value="Zinc/RING finger domain, C3HC4 (zinc finger)"/>
    <property type="match status" value="1"/>
</dbReference>
<keyword evidence="5" id="KW-1133">Transmembrane helix</keyword>
<keyword evidence="5" id="KW-0472">Membrane</keyword>
<dbReference type="InterPro" id="IPR001841">
    <property type="entry name" value="Znf_RING"/>
</dbReference>
<evidence type="ECO:0000259" key="6">
    <source>
        <dbReference type="PROSITE" id="PS50089"/>
    </source>
</evidence>
<evidence type="ECO:0000256" key="2">
    <source>
        <dbReference type="ARBA" id="ARBA00022771"/>
    </source>
</evidence>
<sequence>MVTPPLPPTPPGGQDQYTEFLARCADWRRGAPRYRVRCVRTKWSPAIRGSVTSSWSQCLARTTGNSNRPLSSMTSYSTMHPSCGRFEAGGRNMRLITSAVEDRAAKRLKAKDEEMKSIWVRNQALQDQLRVLQMEAQAWYNIGRSKEAAANVLRGDLRRALAQVVPGRGIDDANSCCWGDNRVAFHGDNENEVWKPEVAGSITRCKGCGQGKAMELLLPCRHLCMCVMCAATARVCPVCGCAKTAHLRQLVPMCGNSSRVDNFLFHLMIFLESTVLFVSFHVFLSRLDGDGRAMVE</sequence>
<comment type="caution">
    <text evidence="7">The sequence shown here is derived from an EMBL/GenBank/DDBJ whole genome shotgun (WGS) entry which is preliminary data.</text>
</comment>
<keyword evidence="3" id="KW-0862">Zinc</keyword>
<reference evidence="7" key="1">
    <citation type="submission" date="2023-07" db="EMBL/GenBank/DDBJ databases">
        <title>A chromosome-level genome assembly of Lolium multiflorum.</title>
        <authorList>
            <person name="Chen Y."/>
            <person name="Copetti D."/>
            <person name="Kolliker R."/>
            <person name="Studer B."/>
        </authorList>
    </citation>
    <scope>NUCLEOTIDE SEQUENCE</scope>
    <source>
        <strain evidence="7">02402/16</strain>
        <tissue evidence="7">Leaf</tissue>
    </source>
</reference>
<dbReference type="AlphaFoldDB" id="A0AAD8R7Z1"/>
<organism evidence="7 8">
    <name type="scientific">Lolium multiflorum</name>
    <name type="common">Italian ryegrass</name>
    <name type="synonym">Lolium perenne subsp. multiflorum</name>
    <dbReference type="NCBI Taxonomy" id="4521"/>
    <lineage>
        <taxon>Eukaryota</taxon>
        <taxon>Viridiplantae</taxon>
        <taxon>Streptophyta</taxon>
        <taxon>Embryophyta</taxon>
        <taxon>Tracheophyta</taxon>
        <taxon>Spermatophyta</taxon>
        <taxon>Magnoliopsida</taxon>
        <taxon>Liliopsida</taxon>
        <taxon>Poales</taxon>
        <taxon>Poaceae</taxon>
        <taxon>BOP clade</taxon>
        <taxon>Pooideae</taxon>
        <taxon>Poodae</taxon>
        <taxon>Poeae</taxon>
        <taxon>Poeae Chloroplast Group 2 (Poeae type)</taxon>
        <taxon>Loliodinae</taxon>
        <taxon>Loliinae</taxon>
        <taxon>Lolium</taxon>
    </lineage>
</organism>
<gene>
    <name evidence="7" type="ORF">QYE76_022062</name>
</gene>
<protein>
    <recommendedName>
        <fullName evidence="6">RING-type domain-containing protein</fullName>
    </recommendedName>
</protein>